<evidence type="ECO:0000313" key="2">
    <source>
        <dbReference type="Proteomes" id="UP000027143"/>
    </source>
</evidence>
<protein>
    <submittedName>
        <fullName evidence="1">Uncharacterized protein</fullName>
    </submittedName>
</protein>
<gene>
    <name evidence="1" type="ORF">O7U_00031</name>
</gene>
<evidence type="ECO:0000313" key="1">
    <source>
        <dbReference type="EMBL" id="KEC67874.1"/>
    </source>
</evidence>
<reference evidence="1 2" key="1">
    <citation type="submission" date="2012-04" db="EMBL/GenBank/DDBJ databases">
        <title>The Genome Sequence of Bartonella quintana JK 68.</title>
        <authorList>
            <consortium name="The Broad Institute Genome Sequencing Platform"/>
            <consortium name="The Broad Institute Genome Sequencing Center for Infectious Disease"/>
            <person name="Feldgarden M."/>
            <person name="Kirby J."/>
            <person name="Kosoy M."/>
            <person name="Birtles R."/>
            <person name="Probert W.S."/>
            <person name="Chiaraviglio L."/>
            <person name="Walker B."/>
            <person name="Young S.K."/>
            <person name="Zeng Q."/>
            <person name="Gargeya S."/>
            <person name="Fitzgerald M."/>
            <person name="Haas B."/>
            <person name="Abouelleil A."/>
            <person name="Alvarado L."/>
            <person name="Arachchi H.M."/>
            <person name="Berlin A.M."/>
            <person name="Chapman S.B."/>
            <person name="Goldberg J."/>
            <person name="Griggs A."/>
            <person name="Gujja S."/>
            <person name="Hansen M."/>
            <person name="Howarth C."/>
            <person name="Imamovic A."/>
            <person name="Larimer J."/>
            <person name="McCowen C."/>
            <person name="Montmayeur A."/>
            <person name="Murphy C."/>
            <person name="Neiman D."/>
            <person name="Pearson M."/>
            <person name="Priest M."/>
            <person name="Roberts A."/>
            <person name="Saif S."/>
            <person name="Shea T."/>
            <person name="Sisk P."/>
            <person name="Sykes S."/>
            <person name="Wortman J."/>
            <person name="Nusbaum C."/>
            <person name="Birren B."/>
        </authorList>
    </citation>
    <scope>NUCLEOTIDE SEQUENCE [LARGE SCALE GENOMIC DNA]</scope>
    <source>
        <strain evidence="1 2">JK 68</strain>
    </source>
</reference>
<name>A0ABR4SRI2_BARQI</name>
<comment type="caution">
    <text evidence="1">The sequence shown here is derived from an EMBL/GenBank/DDBJ whole genome shotgun (WGS) entry which is preliminary data.</text>
</comment>
<sequence>MVLFPNVCVTLSDSFLFQEVILLRVSFSFLGRCLRSNRFVSTALFHSILKIFFEGAAMMNVQIGKDLELVMSLGEV</sequence>
<proteinExistence type="predicted"/>
<dbReference type="EMBL" id="AHPD01000001">
    <property type="protein sequence ID" value="KEC67874.1"/>
    <property type="molecule type" value="Genomic_DNA"/>
</dbReference>
<accession>A0ABR4SRI2</accession>
<dbReference type="Proteomes" id="UP000027143">
    <property type="component" value="Unassembled WGS sequence"/>
</dbReference>
<organism evidence="1 2">
    <name type="scientific">Bartonella quintana JK 68</name>
    <dbReference type="NCBI Taxonomy" id="1134503"/>
    <lineage>
        <taxon>Bacteria</taxon>
        <taxon>Pseudomonadati</taxon>
        <taxon>Pseudomonadota</taxon>
        <taxon>Alphaproteobacteria</taxon>
        <taxon>Hyphomicrobiales</taxon>
        <taxon>Bartonellaceae</taxon>
        <taxon>Bartonella</taxon>
    </lineage>
</organism>
<keyword evidence="2" id="KW-1185">Reference proteome</keyword>